<reference evidence="2 3" key="1">
    <citation type="journal article" date="2008" name="J. Bacteriol.">
        <title>Genome sequence of a nephritogenic and highly transformable M49 strain of Streptococcus pyogenes.</title>
        <authorList>
            <person name="McShan W.M."/>
            <person name="Ferretti J.J."/>
            <person name="Karasawa T."/>
            <person name="Suvorov A.N."/>
            <person name="Lin S."/>
            <person name="Qin B."/>
            <person name="Jia H."/>
            <person name="Kenton S."/>
            <person name="Najar F."/>
            <person name="Wu H."/>
            <person name="Scott J."/>
            <person name="Roe B.A."/>
            <person name="Savic D.J."/>
        </authorList>
    </citation>
    <scope>NUCLEOTIDE SEQUENCE [LARGE SCALE GENOMIC DNA]</scope>
    <source>
        <strain evidence="2 3">NZ131</strain>
    </source>
</reference>
<evidence type="ECO:0000313" key="2">
    <source>
        <dbReference type="EMBL" id="ACI61902.1"/>
    </source>
</evidence>
<dbReference type="Proteomes" id="UP000001039">
    <property type="component" value="Chromosome"/>
</dbReference>
<dbReference type="InterPro" id="IPR009057">
    <property type="entry name" value="Homeodomain-like_sf"/>
</dbReference>
<accession>A0A0H3C007</accession>
<sequence length="96" mass="11578">MVKKAYSWETKLACIEMKKAGKSNRVIMETLGIKNNSQIYTWMKWYENEELYRFHQWVGKQYTYGKGLEHLSEVEQLQLQVDLLKKYRGLIRKSIK</sequence>
<name>A0A0H3C007_STRPZ</name>
<evidence type="ECO:0000259" key="1">
    <source>
        <dbReference type="Pfam" id="PF13518"/>
    </source>
</evidence>
<evidence type="ECO:0000313" key="3">
    <source>
        <dbReference type="Proteomes" id="UP000001039"/>
    </source>
</evidence>
<protein>
    <submittedName>
        <fullName evidence="2">Putative transposase</fullName>
    </submittedName>
</protein>
<dbReference type="KEGG" id="soz:Spy49_1646c"/>
<dbReference type="InterPro" id="IPR055247">
    <property type="entry name" value="InsJ-like_HTH"/>
</dbReference>
<feature type="domain" description="Insertion element IS150 protein InsJ-like helix-turn-helix" evidence="1">
    <location>
        <begin position="11"/>
        <end position="49"/>
    </location>
</feature>
<dbReference type="HOGENOM" id="CLU_161842_1_0_9"/>
<proteinExistence type="predicted"/>
<organism evidence="2 3">
    <name type="scientific">Streptococcus pyogenes serotype M49 (strain NZ131)</name>
    <dbReference type="NCBI Taxonomy" id="471876"/>
    <lineage>
        <taxon>Bacteria</taxon>
        <taxon>Bacillati</taxon>
        <taxon>Bacillota</taxon>
        <taxon>Bacilli</taxon>
        <taxon>Lactobacillales</taxon>
        <taxon>Streptococcaceae</taxon>
        <taxon>Streptococcus</taxon>
    </lineage>
</organism>
<dbReference type="Pfam" id="PF13518">
    <property type="entry name" value="HTH_28"/>
    <property type="match status" value="1"/>
</dbReference>
<dbReference type="SUPFAM" id="SSF46689">
    <property type="entry name" value="Homeodomain-like"/>
    <property type="match status" value="1"/>
</dbReference>
<dbReference type="EMBL" id="CP000829">
    <property type="protein sequence ID" value="ACI61902.1"/>
    <property type="molecule type" value="Genomic_DNA"/>
</dbReference>
<dbReference type="AlphaFoldDB" id="A0A0H3C007"/>
<gene>
    <name evidence="2" type="ordered locus">Spy49_1646c</name>
</gene>